<gene>
    <name evidence="4" type="ORF">F5878DRAFT_138121</name>
</gene>
<comment type="caution">
    <text evidence="4">The sequence shown here is derived from an EMBL/GenBank/DDBJ whole genome shotgun (WGS) entry which is preliminary data.</text>
</comment>
<keyword evidence="3" id="KW-0732">Signal</keyword>
<organism evidence="4 5">
    <name type="scientific">Lentinula raphanica</name>
    <dbReference type="NCBI Taxonomy" id="153919"/>
    <lineage>
        <taxon>Eukaryota</taxon>
        <taxon>Fungi</taxon>
        <taxon>Dikarya</taxon>
        <taxon>Basidiomycota</taxon>
        <taxon>Agaricomycotina</taxon>
        <taxon>Agaricomycetes</taxon>
        <taxon>Agaricomycetidae</taxon>
        <taxon>Agaricales</taxon>
        <taxon>Marasmiineae</taxon>
        <taxon>Omphalotaceae</taxon>
        <taxon>Lentinula</taxon>
    </lineage>
</organism>
<feature type="signal peptide" evidence="3">
    <location>
        <begin position="1"/>
        <end position="21"/>
    </location>
</feature>
<dbReference type="AlphaFoldDB" id="A0AA38PKF5"/>
<accession>A0AA38PKF5</accession>
<keyword evidence="2" id="KW-0472">Membrane</keyword>
<dbReference type="Proteomes" id="UP001163846">
    <property type="component" value="Unassembled WGS sequence"/>
</dbReference>
<evidence type="ECO:0000256" key="3">
    <source>
        <dbReference type="SAM" id="SignalP"/>
    </source>
</evidence>
<proteinExistence type="predicted"/>
<reference evidence="4" key="1">
    <citation type="submission" date="2022-08" db="EMBL/GenBank/DDBJ databases">
        <authorList>
            <consortium name="DOE Joint Genome Institute"/>
            <person name="Min B."/>
            <person name="Riley R."/>
            <person name="Sierra-Patev S."/>
            <person name="Naranjo-Ortiz M."/>
            <person name="Looney B."/>
            <person name="Konkel Z."/>
            <person name="Slot J.C."/>
            <person name="Sakamoto Y."/>
            <person name="Steenwyk J.L."/>
            <person name="Rokas A."/>
            <person name="Carro J."/>
            <person name="Camarero S."/>
            <person name="Ferreira P."/>
            <person name="Molpeceres G."/>
            <person name="Ruiz-Duenas F.J."/>
            <person name="Serrano A."/>
            <person name="Henrissat B."/>
            <person name="Drula E."/>
            <person name="Hughes K.W."/>
            <person name="Mata J.L."/>
            <person name="Ishikawa N.K."/>
            <person name="Vargas-Isla R."/>
            <person name="Ushijima S."/>
            <person name="Smith C.A."/>
            <person name="Ahrendt S."/>
            <person name="Andreopoulos W."/>
            <person name="He G."/>
            <person name="Labutti K."/>
            <person name="Lipzen A."/>
            <person name="Ng V."/>
            <person name="Sandor L."/>
            <person name="Barry K."/>
            <person name="Martinez A.T."/>
            <person name="Xiao Y."/>
            <person name="Gibbons J.G."/>
            <person name="Terashima K."/>
            <person name="Hibbett D.S."/>
            <person name="Grigoriev I.V."/>
        </authorList>
    </citation>
    <scope>NUCLEOTIDE SEQUENCE</scope>
    <source>
        <strain evidence="4">TFB9207</strain>
    </source>
</reference>
<sequence>MALFLLFRIAFFMIFIGQTLAQSVTQSITLWLFGAHRLDSGPSTLPLQPMGTPSDGLSTTYLYELVQPITGIVDVDGSPEPSFSIVASRTVVASASGWVEHFGTTDTIQCNFFSSESASGICSDITRTDTGTPTPVVLAVSTPVVTTSKPAYTTSITTIQTLQPLGPTISPTNSVHTTTPTPSDNLSVGAIIGVTIAGTLAVCLLGVLVLCLFRRRQRYLTGADQAQRMEAVEPYQSFPYDSQVIPNAPRHPPPYSSTKAQRR</sequence>
<keyword evidence="2" id="KW-0812">Transmembrane</keyword>
<dbReference type="EMBL" id="MU805955">
    <property type="protein sequence ID" value="KAJ3844361.1"/>
    <property type="molecule type" value="Genomic_DNA"/>
</dbReference>
<feature type="region of interest" description="Disordered" evidence="1">
    <location>
        <begin position="240"/>
        <end position="263"/>
    </location>
</feature>
<feature type="transmembrane region" description="Helical" evidence="2">
    <location>
        <begin position="188"/>
        <end position="213"/>
    </location>
</feature>
<name>A0AA38PKF5_9AGAR</name>
<evidence type="ECO:0000256" key="1">
    <source>
        <dbReference type="SAM" id="MobiDB-lite"/>
    </source>
</evidence>
<evidence type="ECO:0008006" key="6">
    <source>
        <dbReference type="Google" id="ProtNLM"/>
    </source>
</evidence>
<protein>
    <recommendedName>
        <fullName evidence="6">Mid2 domain-containing protein</fullName>
    </recommendedName>
</protein>
<keyword evidence="5" id="KW-1185">Reference proteome</keyword>
<evidence type="ECO:0000313" key="5">
    <source>
        <dbReference type="Proteomes" id="UP001163846"/>
    </source>
</evidence>
<evidence type="ECO:0000256" key="2">
    <source>
        <dbReference type="SAM" id="Phobius"/>
    </source>
</evidence>
<evidence type="ECO:0000313" key="4">
    <source>
        <dbReference type="EMBL" id="KAJ3844361.1"/>
    </source>
</evidence>
<feature type="chain" id="PRO_5041244924" description="Mid2 domain-containing protein" evidence="3">
    <location>
        <begin position="22"/>
        <end position="263"/>
    </location>
</feature>
<keyword evidence="2" id="KW-1133">Transmembrane helix</keyword>